<dbReference type="Proteomes" id="UP001432027">
    <property type="component" value="Unassembled WGS sequence"/>
</dbReference>
<name>A0AAV5SVM1_9BILA</name>
<accession>A0AAV5SVM1</accession>
<comment type="caution">
    <text evidence="3">The sequence shown here is derived from an EMBL/GenBank/DDBJ whole genome shotgun (WGS) entry which is preliminary data.</text>
</comment>
<dbReference type="AlphaFoldDB" id="A0AAV5SVM1"/>
<keyword evidence="4" id="KW-1185">Reference proteome</keyword>
<sequence length="464" mass="52731">KHIRDLEDKARDTTFDRVSFELLKKRMTHLESEKLSLMSDKITLQTSLDQIKAVKELVDKKVAHLEKELNSVKAEKAKAYVKASQLEKELSLVKAERVTSEAKAARLGKNLKEMKELALNESVRNTKERLDAREDTSKLEIQLRDTKNQLEQHAPLASSHTSSSTSSADDVIEPVMKKIRTEEEVNDEVIAMLLDVSSVGDGSEDGDDDYVPAKKERAQVTDGFKTPRKRGERSGERKERFSTGTGKNGKKEKAANTCNKIELIGKIIRASEVLHDLPLTEEELEGMPRYQRERLLIIGGTGRQLKPRLPVLNVNNAMCNLRNALKWYERKLLIEEQGEEVVQTEMPKPSTSKLTPKTPKAKMPVARQAAAVQDFSDFPCEALEAELIKRYHSLESTVTIEKLRNHDSHQNTLFLASCIARSKFNNQKTEIMKNECRAILKKLFVYWGKDPINDEEEDRHSEEA</sequence>
<feature type="region of interest" description="Disordered" evidence="2">
    <location>
        <begin position="198"/>
        <end position="253"/>
    </location>
</feature>
<feature type="non-terminal residue" evidence="3">
    <location>
        <position position="1"/>
    </location>
</feature>
<evidence type="ECO:0000256" key="2">
    <source>
        <dbReference type="SAM" id="MobiDB-lite"/>
    </source>
</evidence>
<feature type="compositionally biased region" description="Basic and acidic residues" evidence="2">
    <location>
        <begin position="232"/>
        <end position="241"/>
    </location>
</feature>
<reference evidence="3" key="1">
    <citation type="submission" date="2023-10" db="EMBL/GenBank/DDBJ databases">
        <title>Genome assembly of Pristionchus species.</title>
        <authorList>
            <person name="Yoshida K."/>
            <person name="Sommer R.J."/>
        </authorList>
    </citation>
    <scope>NUCLEOTIDE SEQUENCE</scope>
    <source>
        <strain evidence="3">RS0144</strain>
    </source>
</reference>
<proteinExistence type="predicted"/>
<feature type="coiled-coil region" evidence="1">
    <location>
        <begin position="48"/>
        <end position="103"/>
    </location>
</feature>
<protein>
    <submittedName>
        <fullName evidence="3">Uncharacterized protein</fullName>
    </submittedName>
</protein>
<feature type="region of interest" description="Disordered" evidence="2">
    <location>
        <begin position="151"/>
        <end position="170"/>
    </location>
</feature>
<gene>
    <name evidence="3" type="ORF">PENTCL1PPCAC_9577</name>
</gene>
<evidence type="ECO:0000256" key="1">
    <source>
        <dbReference type="SAM" id="Coils"/>
    </source>
</evidence>
<feature type="compositionally biased region" description="Low complexity" evidence="2">
    <location>
        <begin position="158"/>
        <end position="167"/>
    </location>
</feature>
<dbReference type="EMBL" id="BTSX01000003">
    <property type="protein sequence ID" value="GMS87402.1"/>
    <property type="molecule type" value="Genomic_DNA"/>
</dbReference>
<evidence type="ECO:0000313" key="4">
    <source>
        <dbReference type="Proteomes" id="UP001432027"/>
    </source>
</evidence>
<evidence type="ECO:0000313" key="3">
    <source>
        <dbReference type="EMBL" id="GMS87402.1"/>
    </source>
</evidence>
<organism evidence="3 4">
    <name type="scientific">Pristionchus entomophagus</name>
    <dbReference type="NCBI Taxonomy" id="358040"/>
    <lineage>
        <taxon>Eukaryota</taxon>
        <taxon>Metazoa</taxon>
        <taxon>Ecdysozoa</taxon>
        <taxon>Nematoda</taxon>
        <taxon>Chromadorea</taxon>
        <taxon>Rhabditida</taxon>
        <taxon>Rhabditina</taxon>
        <taxon>Diplogasteromorpha</taxon>
        <taxon>Diplogasteroidea</taxon>
        <taxon>Neodiplogasteridae</taxon>
        <taxon>Pristionchus</taxon>
    </lineage>
</organism>
<keyword evidence="1" id="KW-0175">Coiled coil</keyword>